<comment type="caution">
    <text evidence="2">The sequence shown here is derived from an EMBL/GenBank/DDBJ whole genome shotgun (WGS) entry which is preliminary data.</text>
</comment>
<evidence type="ECO:0000256" key="1">
    <source>
        <dbReference type="SAM" id="MobiDB-lite"/>
    </source>
</evidence>
<protein>
    <submittedName>
        <fullName evidence="2">Uncharacterized protein</fullName>
    </submittedName>
</protein>
<dbReference type="Proteomes" id="UP000238541">
    <property type="component" value="Unassembled WGS sequence"/>
</dbReference>
<evidence type="ECO:0000313" key="2">
    <source>
        <dbReference type="EMBL" id="PPK36905.1"/>
    </source>
</evidence>
<gene>
    <name evidence="2" type="ORF">CD175_18840</name>
</gene>
<proteinExistence type="predicted"/>
<dbReference type="AlphaFoldDB" id="A0A2S6FHN3"/>
<reference evidence="3" key="1">
    <citation type="submission" date="2017-06" db="EMBL/GenBank/DDBJ databases">
        <authorList>
            <person name="Furmanczyk E.M."/>
        </authorList>
    </citation>
    <scope>NUCLEOTIDE SEQUENCE [LARGE SCALE GENOMIC DNA]</scope>
    <source>
        <strain evidence="3">AP3_16</strain>
    </source>
</reference>
<feature type="region of interest" description="Disordered" evidence="1">
    <location>
        <begin position="1"/>
        <end position="39"/>
    </location>
</feature>
<dbReference type="EMBL" id="NIRS01000005">
    <property type="protein sequence ID" value="PPK36905.1"/>
    <property type="molecule type" value="Genomic_DNA"/>
</dbReference>
<name>A0A2S6FHN3_9PSED</name>
<sequence length="99" mass="11199">MWERACSRWRPKRQYKPPDSQTKKKPRSSRDRIEAEGTVEELPCEGDQTFVKRAEPSVPTPLNGKLVENDLFIAIAAIATIRPCCYCVALPESSHDTVP</sequence>
<keyword evidence="3" id="KW-1185">Reference proteome</keyword>
<evidence type="ECO:0000313" key="3">
    <source>
        <dbReference type="Proteomes" id="UP000238541"/>
    </source>
</evidence>
<organism evidence="2 3">
    <name type="scientific">Pseudomonas laurylsulfatiphila</name>
    <dbReference type="NCBI Taxonomy" id="2011015"/>
    <lineage>
        <taxon>Bacteria</taxon>
        <taxon>Pseudomonadati</taxon>
        <taxon>Pseudomonadota</taxon>
        <taxon>Gammaproteobacteria</taxon>
        <taxon>Pseudomonadales</taxon>
        <taxon>Pseudomonadaceae</taxon>
        <taxon>Pseudomonas</taxon>
    </lineage>
</organism>
<accession>A0A2S6FHN3</accession>